<evidence type="ECO:0000259" key="2">
    <source>
        <dbReference type="PROSITE" id="PS50006"/>
    </source>
</evidence>
<dbReference type="AlphaFoldDB" id="A0A085WT12"/>
<feature type="domain" description="FHA" evidence="2">
    <location>
        <begin position="224"/>
        <end position="273"/>
    </location>
</feature>
<keyword evidence="4" id="KW-1185">Reference proteome</keyword>
<dbReference type="STRING" id="394096.DB31_5867"/>
<dbReference type="RefSeq" id="WP_044186055.1">
    <property type="nucleotide sequence ID" value="NZ_JMCB01000003.1"/>
</dbReference>
<feature type="region of interest" description="Disordered" evidence="1">
    <location>
        <begin position="147"/>
        <end position="203"/>
    </location>
</feature>
<evidence type="ECO:0000256" key="1">
    <source>
        <dbReference type="SAM" id="MobiDB-lite"/>
    </source>
</evidence>
<dbReference type="InterPro" id="IPR000253">
    <property type="entry name" value="FHA_dom"/>
</dbReference>
<dbReference type="InterPro" id="IPR008984">
    <property type="entry name" value="SMAD_FHA_dom_sf"/>
</dbReference>
<dbReference type="SMART" id="SM00240">
    <property type="entry name" value="FHA"/>
    <property type="match status" value="1"/>
</dbReference>
<feature type="compositionally biased region" description="Acidic residues" evidence="1">
    <location>
        <begin position="160"/>
        <end position="175"/>
    </location>
</feature>
<dbReference type="Proteomes" id="UP000028725">
    <property type="component" value="Unassembled WGS sequence"/>
</dbReference>
<evidence type="ECO:0000313" key="4">
    <source>
        <dbReference type="Proteomes" id="UP000028725"/>
    </source>
</evidence>
<dbReference type="PROSITE" id="PS50006">
    <property type="entry name" value="FHA_DOMAIN"/>
    <property type="match status" value="1"/>
</dbReference>
<dbReference type="PANTHER" id="PTHR23308">
    <property type="entry name" value="NUCLEAR INHIBITOR OF PROTEIN PHOSPHATASE-1"/>
    <property type="match status" value="1"/>
</dbReference>
<sequence>MIDQNSRPARKVGIADHLWETFEEMAQQMGSDRDALINQALFMFARLNGFIEVGGKAARAEAPAPLNVVPQVPSRPSGNGPSVGGKSAPPVLSAAPPPVKPAPVRDEPPMRQPPPRVDERPSANALDNDPVRREVAERVLETAAELERLIKGKNEPPQPVDDDSLEDEAPPDPPEDSGLQNMGEDEEPQDEEPMDEEPQDEEEGSALFLITEGGDQQKIVNERFVIGRGKHCDFVINSGKVSREHAVIVREGGDYFIEDLGSSNGTWFNKQRIKRRKIEDGDEYFICSEKIRLVVR</sequence>
<name>A0A085WT12_9BACT</name>
<gene>
    <name evidence="3" type="ORF">DB31_5867</name>
</gene>
<dbReference type="EMBL" id="JMCB01000003">
    <property type="protein sequence ID" value="KFE70825.1"/>
    <property type="molecule type" value="Genomic_DNA"/>
</dbReference>
<proteinExistence type="predicted"/>
<feature type="compositionally biased region" description="Acidic residues" evidence="1">
    <location>
        <begin position="183"/>
        <end position="203"/>
    </location>
</feature>
<comment type="caution">
    <text evidence="3">The sequence shown here is derived from an EMBL/GenBank/DDBJ whole genome shotgun (WGS) entry which is preliminary data.</text>
</comment>
<organism evidence="3 4">
    <name type="scientific">Hyalangium minutum</name>
    <dbReference type="NCBI Taxonomy" id="394096"/>
    <lineage>
        <taxon>Bacteria</taxon>
        <taxon>Pseudomonadati</taxon>
        <taxon>Myxococcota</taxon>
        <taxon>Myxococcia</taxon>
        <taxon>Myxococcales</taxon>
        <taxon>Cystobacterineae</taxon>
        <taxon>Archangiaceae</taxon>
        <taxon>Hyalangium</taxon>
    </lineage>
</organism>
<reference evidence="3 4" key="1">
    <citation type="submission" date="2014-04" db="EMBL/GenBank/DDBJ databases">
        <title>Genome assembly of Hyalangium minutum DSM 14724.</title>
        <authorList>
            <person name="Sharma G."/>
            <person name="Subramanian S."/>
        </authorList>
    </citation>
    <scope>NUCLEOTIDE SEQUENCE [LARGE SCALE GENOMIC DNA]</scope>
    <source>
        <strain evidence="3 4">DSM 14724</strain>
    </source>
</reference>
<accession>A0A085WT12</accession>
<dbReference type="Pfam" id="PF00498">
    <property type="entry name" value="FHA"/>
    <property type="match status" value="1"/>
</dbReference>
<dbReference type="Gene3D" id="2.60.200.20">
    <property type="match status" value="1"/>
</dbReference>
<dbReference type="SUPFAM" id="SSF49879">
    <property type="entry name" value="SMAD/FHA domain"/>
    <property type="match status" value="1"/>
</dbReference>
<dbReference type="OrthoDB" id="151099at2"/>
<dbReference type="InterPro" id="IPR050923">
    <property type="entry name" value="Cell_Proc_Reg/RNA_Proc"/>
</dbReference>
<feature type="region of interest" description="Disordered" evidence="1">
    <location>
        <begin position="68"/>
        <end position="132"/>
    </location>
</feature>
<evidence type="ECO:0000313" key="3">
    <source>
        <dbReference type="EMBL" id="KFE70825.1"/>
    </source>
</evidence>
<protein>
    <submittedName>
        <fullName evidence="3">FHA domain containing protein</fullName>
    </submittedName>
</protein>
<dbReference type="CDD" id="cd00060">
    <property type="entry name" value="FHA"/>
    <property type="match status" value="1"/>
</dbReference>